<organism evidence="1 2">
    <name type="scientific">Mycobacterium kyorinense</name>
    <dbReference type="NCBI Taxonomy" id="487514"/>
    <lineage>
        <taxon>Bacteria</taxon>
        <taxon>Bacillati</taxon>
        <taxon>Actinomycetota</taxon>
        <taxon>Actinomycetes</taxon>
        <taxon>Mycobacteriales</taxon>
        <taxon>Mycobacteriaceae</taxon>
        <taxon>Mycobacterium</taxon>
    </lineage>
</organism>
<reference evidence="1 2" key="1">
    <citation type="submission" date="2016-01" db="EMBL/GenBank/DDBJ databases">
        <title>The new phylogeny of the genus Mycobacterium.</title>
        <authorList>
            <person name="Tarcisio F."/>
            <person name="Conor M."/>
            <person name="Antonella G."/>
            <person name="Elisabetta G."/>
            <person name="Giulia F.S."/>
            <person name="Sara T."/>
            <person name="Anna F."/>
            <person name="Clotilde B."/>
            <person name="Roberto B."/>
            <person name="Veronica D.S."/>
            <person name="Fabio R."/>
            <person name="Monica P."/>
            <person name="Olivier J."/>
            <person name="Enrico T."/>
            <person name="Nicola S."/>
        </authorList>
    </citation>
    <scope>NUCLEOTIDE SEQUENCE [LARGE SCALE GENOMIC DNA]</scope>
    <source>
        <strain evidence="1 2">DSM 45166</strain>
    </source>
</reference>
<evidence type="ECO:0000313" key="2">
    <source>
        <dbReference type="Proteomes" id="UP000193487"/>
    </source>
</evidence>
<protein>
    <submittedName>
        <fullName evidence="1">Uncharacterized protein</fullName>
    </submittedName>
</protein>
<dbReference type="EMBL" id="LQPE01000015">
    <property type="protein sequence ID" value="ORW10581.1"/>
    <property type="molecule type" value="Genomic_DNA"/>
</dbReference>
<dbReference type="Proteomes" id="UP000193487">
    <property type="component" value="Unassembled WGS sequence"/>
</dbReference>
<dbReference type="AlphaFoldDB" id="A0A1X1YHU0"/>
<proteinExistence type="predicted"/>
<keyword evidence="2" id="KW-1185">Reference proteome</keyword>
<comment type="caution">
    <text evidence="1">The sequence shown here is derived from an EMBL/GenBank/DDBJ whole genome shotgun (WGS) entry which is preliminary data.</text>
</comment>
<gene>
    <name evidence="1" type="ORF">AWC14_20005</name>
</gene>
<accession>A0A1X1YHU0</accession>
<evidence type="ECO:0000313" key="1">
    <source>
        <dbReference type="EMBL" id="ORW10581.1"/>
    </source>
</evidence>
<name>A0A1X1YHU0_9MYCO</name>
<sequence>MTTTREFSETVRWIRSRVFGVSFEDLLDWFRDGDTERLTWASGALLEVETGGSQITDSLLGSYSAALQFRCGESVDSLIPALAIAHFRDRETTRALSDQLASERLHRTDIEHRFVLGAELKQPDFVPLIVSSCVPLPAAADHLAPRHIEAFADNAATIATSRNGLLVVPYTQRRRARLGRLGSRDRTTVYAGLPEHGSVNEQPLIDPLEGTTTLRQAWRVAAAMGAAPHEVAALAWVMLLTYALARRNSRTPMMLWASLDRQGPQGYEAALAEVVPANSIGYLPAVDLMWSVARRYLSGWHGEYGRTPVDASAGAPTPLDVYPSRDPLPAGSELLRHTVFYDERTLAGLPEVLGCLSPALHLSDTALTIHADIQFDRIYWLPTGIHDRILVTHDGSRTWSPILVK</sequence>